<dbReference type="Pfam" id="PF05016">
    <property type="entry name" value="ParE_toxin"/>
    <property type="match status" value="1"/>
</dbReference>
<dbReference type="EMBL" id="QREV01000006">
    <property type="protein sequence ID" value="RDU50351.1"/>
    <property type="molecule type" value="Genomic_DNA"/>
</dbReference>
<dbReference type="InterPro" id="IPR007712">
    <property type="entry name" value="RelE/ParE_toxin"/>
</dbReference>
<evidence type="ECO:0000313" key="5">
    <source>
        <dbReference type="Proteomes" id="UP000629596"/>
    </source>
</evidence>
<comment type="caution">
    <text evidence="3">The sequence shown here is derived from an EMBL/GenBank/DDBJ whole genome shotgun (WGS) entry which is preliminary data.</text>
</comment>
<organism evidence="3 4">
    <name type="scientific">Parabacteroides acidifaciens</name>
    <dbReference type="NCBI Taxonomy" id="2290935"/>
    <lineage>
        <taxon>Bacteria</taxon>
        <taxon>Pseudomonadati</taxon>
        <taxon>Bacteroidota</taxon>
        <taxon>Bacteroidia</taxon>
        <taxon>Bacteroidales</taxon>
        <taxon>Tannerellaceae</taxon>
        <taxon>Parabacteroides</taxon>
    </lineage>
</organism>
<dbReference type="SUPFAM" id="SSF143011">
    <property type="entry name" value="RelE-like"/>
    <property type="match status" value="1"/>
</dbReference>
<dbReference type="RefSeq" id="WP_115498387.1">
    <property type="nucleotide sequence ID" value="NZ_JACRTI010000006.1"/>
</dbReference>
<dbReference type="Gene3D" id="3.30.2310.20">
    <property type="entry name" value="RelE-like"/>
    <property type="match status" value="1"/>
</dbReference>
<reference evidence="3 4" key="1">
    <citation type="submission" date="2018-07" db="EMBL/GenBank/DDBJ databases">
        <title>Parabacteroides acidifaciens nov. sp., isolated from human feces.</title>
        <authorList>
            <person name="Wang Y.J."/>
        </authorList>
    </citation>
    <scope>NUCLEOTIDE SEQUENCE [LARGE SCALE GENOMIC DNA]</scope>
    <source>
        <strain evidence="3 4">426-9</strain>
    </source>
</reference>
<keyword evidence="1" id="KW-1277">Toxin-antitoxin system</keyword>
<gene>
    <name evidence="3" type="ORF">DWU89_03990</name>
    <name evidence="2" type="ORF">H8784_03935</name>
</gene>
<evidence type="ECO:0000256" key="1">
    <source>
        <dbReference type="ARBA" id="ARBA00022649"/>
    </source>
</evidence>
<proteinExistence type="predicted"/>
<protein>
    <submittedName>
        <fullName evidence="3">Type II toxin-antitoxin system RelE/ParE family toxin</fullName>
    </submittedName>
</protein>
<dbReference type="InterPro" id="IPR035093">
    <property type="entry name" value="RelE/ParE_toxin_dom_sf"/>
</dbReference>
<sequence>MVEMKIQWLETAQEDLRQLRAYYIDNAGINATRKRIREITERVSLLSANPYLGKAEQELGRKTEQYRFLVCGDYKIYYYVKEQSIKIALLWDCRRNPKRLFDRLK</sequence>
<dbReference type="Proteomes" id="UP000256321">
    <property type="component" value="Unassembled WGS sequence"/>
</dbReference>
<keyword evidence="5" id="KW-1185">Reference proteome</keyword>
<accession>A0A3D8HHE1</accession>
<dbReference type="EMBL" id="JACRTI010000006">
    <property type="protein sequence ID" value="MBC8600867.1"/>
    <property type="molecule type" value="Genomic_DNA"/>
</dbReference>
<evidence type="ECO:0000313" key="4">
    <source>
        <dbReference type="Proteomes" id="UP000256321"/>
    </source>
</evidence>
<reference evidence="2 5" key="2">
    <citation type="submission" date="2020-08" db="EMBL/GenBank/DDBJ databases">
        <title>Genome public.</title>
        <authorList>
            <person name="Liu C."/>
            <person name="Sun Q."/>
        </authorList>
    </citation>
    <scope>NUCLEOTIDE SEQUENCE [LARGE SCALE GENOMIC DNA]</scope>
    <source>
        <strain evidence="2 5">426_9</strain>
    </source>
</reference>
<evidence type="ECO:0000313" key="3">
    <source>
        <dbReference type="EMBL" id="RDU50351.1"/>
    </source>
</evidence>
<name>A0A3D8HHE1_9BACT</name>
<dbReference type="AlphaFoldDB" id="A0A3D8HHE1"/>
<dbReference type="Proteomes" id="UP000629596">
    <property type="component" value="Unassembled WGS sequence"/>
</dbReference>
<evidence type="ECO:0000313" key="2">
    <source>
        <dbReference type="EMBL" id="MBC8600867.1"/>
    </source>
</evidence>